<feature type="transmembrane region" description="Helical" evidence="7">
    <location>
        <begin position="69"/>
        <end position="90"/>
    </location>
</feature>
<keyword evidence="2" id="KW-1003">Cell membrane</keyword>
<feature type="transmembrane region" description="Helical" evidence="7">
    <location>
        <begin position="39"/>
        <end position="63"/>
    </location>
</feature>
<dbReference type="PANTHER" id="PTHR30086">
    <property type="entry name" value="ARGININE EXPORTER PROTEIN ARGO"/>
    <property type="match status" value="1"/>
</dbReference>
<evidence type="ECO:0000256" key="7">
    <source>
        <dbReference type="SAM" id="Phobius"/>
    </source>
</evidence>
<comment type="subcellular location">
    <subcellularLocation>
        <location evidence="1">Cell membrane</location>
        <topology evidence="1">Multi-pass membrane protein</topology>
    </subcellularLocation>
</comment>
<evidence type="ECO:0000313" key="9">
    <source>
        <dbReference type="Proteomes" id="UP000655287"/>
    </source>
</evidence>
<feature type="compositionally biased region" description="Low complexity" evidence="6">
    <location>
        <begin position="107"/>
        <end position="118"/>
    </location>
</feature>
<comment type="caution">
    <text evidence="8">The sequence shown here is derived from an EMBL/GenBank/DDBJ whole genome shotgun (WGS) entry which is preliminary data.</text>
</comment>
<evidence type="ECO:0000256" key="1">
    <source>
        <dbReference type="ARBA" id="ARBA00004651"/>
    </source>
</evidence>
<organism evidence="8 9">
    <name type="scientific">Sphaerisporangium rufum</name>
    <dbReference type="NCBI Taxonomy" id="1381558"/>
    <lineage>
        <taxon>Bacteria</taxon>
        <taxon>Bacillati</taxon>
        <taxon>Actinomycetota</taxon>
        <taxon>Actinomycetes</taxon>
        <taxon>Streptosporangiales</taxon>
        <taxon>Streptosporangiaceae</taxon>
        <taxon>Sphaerisporangium</taxon>
    </lineage>
</organism>
<dbReference type="Proteomes" id="UP000655287">
    <property type="component" value="Unassembled WGS sequence"/>
</dbReference>
<evidence type="ECO:0000256" key="5">
    <source>
        <dbReference type="ARBA" id="ARBA00023136"/>
    </source>
</evidence>
<dbReference type="PANTHER" id="PTHR30086:SF20">
    <property type="entry name" value="ARGININE EXPORTER PROTEIN ARGO-RELATED"/>
    <property type="match status" value="1"/>
</dbReference>
<dbReference type="PIRSF" id="PIRSF006324">
    <property type="entry name" value="LeuE"/>
    <property type="match status" value="1"/>
</dbReference>
<name>A0A919R5P2_9ACTN</name>
<evidence type="ECO:0000256" key="2">
    <source>
        <dbReference type="ARBA" id="ARBA00022475"/>
    </source>
</evidence>
<keyword evidence="9" id="KW-1185">Reference proteome</keyword>
<dbReference type="GO" id="GO:0005886">
    <property type="term" value="C:plasma membrane"/>
    <property type="evidence" value="ECO:0007669"/>
    <property type="project" value="UniProtKB-SubCell"/>
</dbReference>
<gene>
    <name evidence="8" type="ORF">Sru01_47250</name>
</gene>
<keyword evidence="5 7" id="KW-0472">Membrane</keyword>
<evidence type="ECO:0000256" key="3">
    <source>
        <dbReference type="ARBA" id="ARBA00022692"/>
    </source>
</evidence>
<protein>
    <submittedName>
        <fullName evidence="8">Lysine transporter LysE</fullName>
    </submittedName>
</protein>
<reference evidence="8" key="1">
    <citation type="submission" date="2021-01" db="EMBL/GenBank/DDBJ databases">
        <title>Whole genome shotgun sequence of Sphaerisporangium rufum NBRC 109079.</title>
        <authorList>
            <person name="Komaki H."/>
            <person name="Tamura T."/>
        </authorList>
    </citation>
    <scope>NUCLEOTIDE SEQUENCE</scope>
    <source>
        <strain evidence="8">NBRC 109079</strain>
    </source>
</reference>
<evidence type="ECO:0000256" key="4">
    <source>
        <dbReference type="ARBA" id="ARBA00022989"/>
    </source>
</evidence>
<dbReference type="InterPro" id="IPR001123">
    <property type="entry name" value="LeuE-type"/>
</dbReference>
<feature type="transmembrane region" description="Helical" evidence="7">
    <location>
        <begin position="210"/>
        <end position="228"/>
    </location>
</feature>
<feature type="transmembrane region" description="Helical" evidence="7">
    <location>
        <begin position="6"/>
        <end position="27"/>
    </location>
</feature>
<dbReference type="AlphaFoldDB" id="A0A919R5P2"/>
<feature type="region of interest" description="Disordered" evidence="6">
    <location>
        <begin position="102"/>
        <end position="127"/>
    </location>
</feature>
<keyword evidence="4 7" id="KW-1133">Transmembrane helix</keyword>
<dbReference type="Pfam" id="PF01810">
    <property type="entry name" value="LysE"/>
    <property type="match status" value="1"/>
</dbReference>
<accession>A0A919R5P2</accession>
<feature type="transmembrane region" description="Helical" evidence="7">
    <location>
        <begin position="142"/>
        <end position="163"/>
    </location>
</feature>
<keyword evidence="3 7" id="KW-0812">Transmembrane</keyword>
<dbReference type="RefSeq" id="WP_203989881.1">
    <property type="nucleotide sequence ID" value="NZ_BOOU01000062.1"/>
</dbReference>
<dbReference type="GO" id="GO:0015171">
    <property type="term" value="F:amino acid transmembrane transporter activity"/>
    <property type="evidence" value="ECO:0007669"/>
    <property type="project" value="TreeGrafter"/>
</dbReference>
<sequence>MPSNFPAYLGLALLVVIAPGPDFAVVMKNCLMYGRRPGTLTSFGVVASLLVQGAAAALGVAALVVRSAVAFNVLKIVGALYLGYLGVLALRAAFARRGAAGDGPDGAGAPAAGTPDGRGASGDGSDPAVTRRLRVRAFRQGFLSNITNPKVLAFYFSMLPQFVNGRAAVLPQVALMAAVHAFFALVWLLILVAVLGRLRDVLRRPRIRRALEGLTGVALIGLGVRLITTPQ</sequence>
<evidence type="ECO:0000256" key="6">
    <source>
        <dbReference type="SAM" id="MobiDB-lite"/>
    </source>
</evidence>
<proteinExistence type="predicted"/>
<feature type="transmembrane region" description="Helical" evidence="7">
    <location>
        <begin position="175"/>
        <end position="198"/>
    </location>
</feature>
<evidence type="ECO:0000313" key="8">
    <source>
        <dbReference type="EMBL" id="GII79743.1"/>
    </source>
</evidence>
<dbReference type="EMBL" id="BOOU01000062">
    <property type="protein sequence ID" value="GII79743.1"/>
    <property type="molecule type" value="Genomic_DNA"/>
</dbReference>